<feature type="transmembrane region" description="Helical" evidence="6">
    <location>
        <begin position="75"/>
        <end position="95"/>
    </location>
</feature>
<protein>
    <submittedName>
        <fullName evidence="8">EamA-like transporter family protein</fullName>
    </submittedName>
</protein>
<evidence type="ECO:0000256" key="1">
    <source>
        <dbReference type="ARBA" id="ARBA00004141"/>
    </source>
</evidence>
<dbReference type="RefSeq" id="WP_090198582.1">
    <property type="nucleotide sequence ID" value="NZ_FOYP01000001.1"/>
</dbReference>
<dbReference type="Pfam" id="PF00892">
    <property type="entry name" value="EamA"/>
    <property type="match status" value="1"/>
</dbReference>
<evidence type="ECO:0000259" key="7">
    <source>
        <dbReference type="Pfam" id="PF00892"/>
    </source>
</evidence>
<dbReference type="EMBL" id="FOYP01000001">
    <property type="protein sequence ID" value="SFR40985.1"/>
    <property type="molecule type" value="Genomic_DNA"/>
</dbReference>
<evidence type="ECO:0000256" key="6">
    <source>
        <dbReference type="SAM" id="Phobius"/>
    </source>
</evidence>
<dbReference type="Proteomes" id="UP000199478">
    <property type="component" value="Unassembled WGS sequence"/>
</dbReference>
<dbReference type="PANTHER" id="PTHR22911">
    <property type="entry name" value="ACYL-MALONYL CONDENSING ENZYME-RELATED"/>
    <property type="match status" value="1"/>
</dbReference>
<feature type="domain" description="EamA" evidence="7">
    <location>
        <begin position="18"/>
        <end position="142"/>
    </location>
</feature>
<evidence type="ECO:0000256" key="5">
    <source>
        <dbReference type="ARBA" id="ARBA00023136"/>
    </source>
</evidence>
<name>A0A1I6GFK0_9RHOB</name>
<feature type="transmembrane region" description="Helical" evidence="6">
    <location>
        <begin position="183"/>
        <end position="204"/>
    </location>
</feature>
<feature type="transmembrane region" description="Helical" evidence="6">
    <location>
        <begin position="210"/>
        <end position="229"/>
    </location>
</feature>
<feature type="transmembrane region" description="Helical" evidence="6">
    <location>
        <begin position="250"/>
        <end position="281"/>
    </location>
</feature>
<reference evidence="9" key="1">
    <citation type="submission" date="2016-10" db="EMBL/GenBank/DDBJ databases">
        <authorList>
            <person name="Varghese N."/>
            <person name="Submissions S."/>
        </authorList>
    </citation>
    <scope>NUCLEOTIDE SEQUENCE [LARGE SCALE GENOMIC DNA]</scope>
    <source>
        <strain evidence="9">DSM 26879</strain>
    </source>
</reference>
<dbReference type="InterPro" id="IPR000620">
    <property type="entry name" value="EamA_dom"/>
</dbReference>
<dbReference type="InterPro" id="IPR037185">
    <property type="entry name" value="EmrE-like"/>
</dbReference>
<evidence type="ECO:0000256" key="4">
    <source>
        <dbReference type="ARBA" id="ARBA00022989"/>
    </source>
</evidence>
<feature type="transmembrane region" description="Helical" evidence="6">
    <location>
        <begin position="101"/>
        <end position="120"/>
    </location>
</feature>
<accession>A0A1I6GFK0</accession>
<keyword evidence="9" id="KW-1185">Reference proteome</keyword>
<feature type="transmembrane region" description="Helical" evidence="6">
    <location>
        <begin position="127"/>
        <end position="143"/>
    </location>
</feature>
<dbReference type="GO" id="GO:0016020">
    <property type="term" value="C:membrane"/>
    <property type="evidence" value="ECO:0007669"/>
    <property type="project" value="UniProtKB-SubCell"/>
</dbReference>
<feature type="transmembrane region" description="Helical" evidence="6">
    <location>
        <begin position="44"/>
        <end position="63"/>
    </location>
</feature>
<proteinExistence type="inferred from homology"/>
<dbReference type="OrthoDB" id="9812899at2"/>
<organism evidence="8 9">
    <name type="scientific">Yoonia tamlensis</name>
    <dbReference type="NCBI Taxonomy" id="390270"/>
    <lineage>
        <taxon>Bacteria</taxon>
        <taxon>Pseudomonadati</taxon>
        <taxon>Pseudomonadota</taxon>
        <taxon>Alphaproteobacteria</taxon>
        <taxon>Rhodobacterales</taxon>
        <taxon>Paracoccaceae</taxon>
        <taxon>Yoonia</taxon>
    </lineage>
</organism>
<evidence type="ECO:0000313" key="8">
    <source>
        <dbReference type="EMBL" id="SFR40985.1"/>
    </source>
</evidence>
<keyword evidence="4 6" id="KW-1133">Transmembrane helix</keyword>
<comment type="similarity">
    <text evidence="2">Belongs to the drug/metabolite transporter (DMT) superfamily. 10 TMS drug/metabolite exporter (DME) (TC 2.A.7.3) family.</text>
</comment>
<dbReference type="PANTHER" id="PTHR22911:SF6">
    <property type="entry name" value="SOLUTE CARRIER FAMILY 35 MEMBER G1"/>
    <property type="match status" value="1"/>
</dbReference>
<dbReference type="AlphaFoldDB" id="A0A1I6GFK0"/>
<keyword evidence="3 6" id="KW-0812">Transmembrane</keyword>
<evidence type="ECO:0000256" key="3">
    <source>
        <dbReference type="ARBA" id="ARBA00022692"/>
    </source>
</evidence>
<sequence>MIQMKVMNSGAIMGPLYFVAAGALFAGANTAVQGAGMIHGVPSATIAFWQYALACAIVIPLVWRAPWRSDRPLAHLLRVGLAAIGVQFWVAGLAVVPIWQAIALILTSPLFVTLGAWLFLGERMTPPRVLAVLVGAVGGTIILDPWADAFQLSALLPVGAAAFWAASSVVTKELTKSENAGTLTLALLVLLVPINGVAAISSGFAVTASALWLVALSGLLIAAAQYLIAKAYSVADAAYLQPFDHLKLPLNVGLGIIFFGFAPPGMMWIGAAVIIGASAWVMKDEAG</sequence>
<comment type="subcellular location">
    <subcellularLocation>
        <location evidence="1">Membrane</location>
        <topology evidence="1">Multi-pass membrane protein</topology>
    </subcellularLocation>
</comment>
<gene>
    <name evidence="8" type="ORF">SAMN04488005_1584</name>
</gene>
<dbReference type="SUPFAM" id="SSF103481">
    <property type="entry name" value="Multidrug resistance efflux transporter EmrE"/>
    <property type="match status" value="2"/>
</dbReference>
<dbReference type="STRING" id="390270.SAMN04488005_1584"/>
<evidence type="ECO:0000256" key="2">
    <source>
        <dbReference type="ARBA" id="ARBA00009853"/>
    </source>
</evidence>
<evidence type="ECO:0000313" key="9">
    <source>
        <dbReference type="Proteomes" id="UP000199478"/>
    </source>
</evidence>
<keyword evidence="5 6" id="KW-0472">Membrane</keyword>